<dbReference type="VEuPathDB" id="FungiDB:CLCR_05779"/>
<dbReference type="GO" id="GO:0005829">
    <property type="term" value="C:cytosol"/>
    <property type="evidence" value="ECO:0007669"/>
    <property type="project" value="UniProtKB-SubCell"/>
</dbReference>
<reference evidence="12" key="1">
    <citation type="submission" date="2015-07" db="EMBL/GenBank/DDBJ databases">
        <authorList>
            <person name="Teixeira M.M."/>
            <person name="Souza R.C."/>
            <person name="Almeida L.G."/>
            <person name="Vicente V.A."/>
            <person name="de Hoog S."/>
            <person name="Bocca A.L."/>
            <person name="de Almeida S.R."/>
            <person name="Vasconcelos A.T."/>
            <person name="Felipe M.S."/>
        </authorList>
    </citation>
    <scope>NUCLEOTIDE SEQUENCE [LARGE SCALE GENOMIC DNA]</scope>
    <source>
        <strain evidence="12">KSF</strain>
    </source>
</reference>
<dbReference type="InterPro" id="IPR051501">
    <property type="entry name" value="eIF2B_alpha/beta/delta"/>
</dbReference>
<dbReference type="Pfam" id="PF01008">
    <property type="entry name" value="IF-2B"/>
    <property type="match status" value="1"/>
</dbReference>
<evidence type="ECO:0000256" key="1">
    <source>
        <dbReference type="ARBA" id="ARBA00004514"/>
    </source>
</evidence>
<dbReference type="InterPro" id="IPR042529">
    <property type="entry name" value="IF_2B-like_C"/>
</dbReference>
<keyword evidence="3" id="KW-0963">Cytoplasm</keyword>
<dbReference type="OrthoDB" id="10249309at2759"/>
<dbReference type="STRING" id="86049.A0A1C1C938"/>
<feature type="compositionally biased region" description="Basic and acidic residues" evidence="10">
    <location>
        <begin position="384"/>
        <end position="393"/>
    </location>
</feature>
<dbReference type="GO" id="GO:0005085">
    <property type="term" value="F:guanyl-nucleotide exchange factor activity"/>
    <property type="evidence" value="ECO:0007669"/>
    <property type="project" value="TreeGrafter"/>
</dbReference>
<keyword evidence="12" id="KW-1185">Reference proteome</keyword>
<evidence type="ECO:0000256" key="5">
    <source>
        <dbReference type="ARBA" id="ARBA00022917"/>
    </source>
</evidence>
<dbReference type="Gene3D" id="1.20.120.1070">
    <property type="entry name" value="Translation initiation factor eIF-2B, N-terminal domain"/>
    <property type="match status" value="1"/>
</dbReference>
<comment type="similarity">
    <text evidence="2 9">Belongs to the eIF-2B alpha/beta/delta subunits family.</text>
</comment>
<dbReference type="Proteomes" id="UP000094526">
    <property type="component" value="Unassembled WGS sequence"/>
</dbReference>
<organism evidence="11 12">
    <name type="scientific">Cladophialophora carrionii</name>
    <dbReference type="NCBI Taxonomy" id="86049"/>
    <lineage>
        <taxon>Eukaryota</taxon>
        <taxon>Fungi</taxon>
        <taxon>Dikarya</taxon>
        <taxon>Ascomycota</taxon>
        <taxon>Pezizomycotina</taxon>
        <taxon>Eurotiomycetes</taxon>
        <taxon>Chaetothyriomycetidae</taxon>
        <taxon>Chaetothyriales</taxon>
        <taxon>Herpotrichiellaceae</taxon>
        <taxon>Cladophialophora</taxon>
    </lineage>
</organism>
<dbReference type="SUPFAM" id="SSF100950">
    <property type="entry name" value="NagB/RpiA/CoA transferase-like"/>
    <property type="match status" value="1"/>
</dbReference>
<accession>A0A1C1C938</accession>
<evidence type="ECO:0000256" key="4">
    <source>
        <dbReference type="ARBA" id="ARBA00022540"/>
    </source>
</evidence>
<name>A0A1C1C938_9EURO</name>
<evidence type="ECO:0000256" key="3">
    <source>
        <dbReference type="ARBA" id="ARBA00022490"/>
    </source>
</evidence>
<dbReference type="PANTHER" id="PTHR45860">
    <property type="entry name" value="TRANSLATION INITIATION FACTOR EIF-2B SUBUNIT ALPHA"/>
    <property type="match status" value="1"/>
</dbReference>
<evidence type="ECO:0000256" key="7">
    <source>
        <dbReference type="ARBA" id="ARBA00044236"/>
    </source>
</evidence>
<comment type="caution">
    <text evidence="11">The sequence shown here is derived from an EMBL/GenBank/DDBJ whole genome shotgun (WGS) entry which is preliminary data.</text>
</comment>
<dbReference type="InterPro" id="IPR000649">
    <property type="entry name" value="IF-2B-related"/>
</dbReference>
<evidence type="ECO:0000313" key="12">
    <source>
        <dbReference type="Proteomes" id="UP000094526"/>
    </source>
</evidence>
<feature type="region of interest" description="Disordered" evidence="10">
    <location>
        <begin position="374"/>
        <end position="429"/>
    </location>
</feature>
<evidence type="ECO:0000256" key="9">
    <source>
        <dbReference type="RuleBase" id="RU003814"/>
    </source>
</evidence>
<evidence type="ECO:0000256" key="2">
    <source>
        <dbReference type="ARBA" id="ARBA00007251"/>
    </source>
</evidence>
<dbReference type="eggNOG" id="KOG1466">
    <property type="taxonomic scope" value="Eukaryota"/>
</dbReference>
<evidence type="ECO:0000256" key="6">
    <source>
        <dbReference type="ARBA" id="ARBA00044208"/>
    </source>
</evidence>
<keyword evidence="5" id="KW-0648">Protein biosynthesis</keyword>
<sequence>MRLIDLRTAISQTQQGIYLEPAALGRRGLNVFIGSVFGVADDGYSLMLESLMDVRLAGASESASPISTSPAPRPIKTEDNPPSTEFNIISTYNDLIRNDPTITPPIAAIESLINLLASSPLTTISETLALLSTHSRKLLSSQRNPIPLSAGTDLFQRYLISSFQQRPSSLANSDFSTLRHHIITQSSLFVKNAGTARSKIARHALPFIIKRDASTGTSHTTIVTFGCSRVVHAVLTHAAEHSPSQSRSFDVICVTRAASSSATSSLEEASLAKLTALGIPTATIPLHGLPYALSSLSTPPQVLLGASAVLENGAIVSDLGSHAVGLIARVFHVPLYVCVESYKFVRNFPLGCGPGDLTRMGVRQDVVRFSDPASDAASDFGDGDGVHERKGDDYFASEGKSASAIPEIEGREDAERERERAAQDEDPMIEITPPELISALITENGIMTTNAVSEELIKLWF</sequence>
<dbReference type="VEuPathDB" id="FungiDB:G647_07654"/>
<comment type="subunit">
    <text evidence="8">Component of the translation initiation factor 2B (eIF2B) complex which is a heterodecamer of two sets of five different subunits: alpha, beta, gamma, delta and epsilon. Subunits alpha, beta and delta comprise a regulatory subcomplex and subunits epsilon and gamma comprise a catalytic subcomplex. Within the complex, the hexameric regulatory complex resides at the center, with the two heterodimeric catalytic subcomplexes bound on opposite sides.</text>
</comment>
<feature type="compositionally biased region" description="Basic and acidic residues" evidence="10">
    <location>
        <begin position="408"/>
        <end position="423"/>
    </location>
</feature>
<evidence type="ECO:0000313" key="11">
    <source>
        <dbReference type="EMBL" id="OCT44981.1"/>
    </source>
</evidence>
<dbReference type="GO" id="GO:0003743">
    <property type="term" value="F:translation initiation factor activity"/>
    <property type="evidence" value="ECO:0007669"/>
    <property type="project" value="UniProtKB-KW"/>
</dbReference>
<dbReference type="InterPro" id="IPR042528">
    <property type="entry name" value="elF-2B_alpha_N"/>
</dbReference>
<evidence type="ECO:0000256" key="10">
    <source>
        <dbReference type="SAM" id="MobiDB-lite"/>
    </source>
</evidence>
<dbReference type="GO" id="GO:0005851">
    <property type="term" value="C:eukaryotic translation initiation factor 2B complex"/>
    <property type="evidence" value="ECO:0007669"/>
    <property type="project" value="TreeGrafter"/>
</dbReference>
<gene>
    <name evidence="11" type="ORF">CLCR_05779</name>
</gene>
<feature type="region of interest" description="Disordered" evidence="10">
    <location>
        <begin position="62"/>
        <end position="82"/>
    </location>
</feature>
<evidence type="ECO:0000256" key="8">
    <source>
        <dbReference type="ARBA" id="ARBA00046432"/>
    </source>
</evidence>
<dbReference type="EMBL" id="LGRB01000020">
    <property type="protein sequence ID" value="OCT44981.1"/>
    <property type="molecule type" value="Genomic_DNA"/>
</dbReference>
<protein>
    <recommendedName>
        <fullName evidence="6">Translation initiation factor eIF2B subunit alpha</fullName>
    </recommendedName>
    <alternativeName>
        <fullName evidence="7">eIF2B GDP-GTP exchange factor subunit alpha</fullName>
    </alternativeName>
</protein>
<dbReference type="PANTHER" id="PTHR45860:SF1">
    <property type="entry name" value="TRANSLATION INITIATION FACTOR EIF-2B SUBUNIT ALPHA"/>
    <property type="match status" value="1"/>
</dbReference>
<comment type="subcellular location">
    <subcellularLocation>
        <location evidence="1">Cytoplasm</location>
        <location evidence="1">Cytosol</location>
    </subcellularLocation>
</comment>
<dbReference type="AlphaFoldDB" id="A0A1C1C938"/>
<keyword evidence="4 11" id="KW-0396">Initiation factor</keyword>
<dbReference type="Gene3D" id="3.40.50.10470">
    <property type="entry name" value="Translation initiation factor eif-2b, domain 2"/>
    <property type="match status" value="1"/>
</dbReference>
<proteinExistence type="inferred from homology"/>
<dbReference type="InterPro" id="IPR037171">
    <property type="entry name" value="NagB/RpiA_transferase-like"/>
</dbReference>